<feature type="domain" description="Creatinase N-terminal" evidence="2">
    <location>
        <begin position="16"/>
        <end position="149"/>
    </location>
</feature>
<dbReference type="InterPro" id="IPR050659">
    <property type="entry name" value="Peptidase_M24B"/>
</dbReference>
<comment type="caution">
    <text evidence="3">The sequence shown here is derived from an EMBL/GenBank/DDBJ whole genome shotgun (WGS) entry which is preliminary data.</text>
</comment>
<dbReference type="Gene3D" id="3.90.230.10">
    <property type="entry name" value="Creatinase/methionine aminopeptidase superfamily"/>
    <property type="match status" value="1"/>
</dbReference>
<dbReference type="InterPro" id="IPR000994">
    <property type="entry name" value="Pept_M24"/>
</dbReference>
<accession>A0ABP8RDP2</accession>
<feature type="domain" description="Peptidase M24" evidence="1">
    <location>
        <begin position="163"/>
        <end position="356"/>
    </location>
</feature>
<dbReference type="InterPro" id="IPR029149">
    <property type="entry name" value="Creatin/AminoP/Spt16_N"/>
</dbReference>
<keyword evidence="4" id="KW-1185">Reference proteome</keyword>
<keyword evidence="3" id="KW-0645">Protease</keyword>
<organism evidence="3 4">
    <name type="scientific">Pseudonocardia xishanensis</name>
    <dbReference type="NCBI Taxonomy" id="630995"/>
    <lineage>
        <taxon>Bacteria</taxon>
        <taxon>Bacillati</taxon>
        <taxon>Actinomycetota</taxon>
        <taxon>Actinomycetes</taxon>
        <taxon>Pseudonocardiales</taxon>
        <taxon>Pseudonocardiaceae</taxon>
        <taxon>Pseudonocardia</taxon>
    </lineage>
</organism>
<dbReference type="CDD" id="cd01066">
    <property type="entry name" value="APP_MetAP"/>
    <property type="match status" value="1"/>
</dbReference>
<proteinExistence type="predicted"/>
<dbReference type="Pfam" id="PF00557">
    <property type="entry name" value="Peptidase_M24"/>
    <property type="match status" value="1"/>
</dbReference>
<dbReference type="InterPro" id="IPR000587">
    <property type="entry name" value="Creatinase_N"/>
</dbReference>
<dbReference type="SUPFAM" id="SSF53092">
    <property type="entry name" value="Creatinase/prolidase N-terminal domain"/>
    <property type="match status" value="1"/>
</dbReference>
<dbReference type="EMBL" id="BAABGT010000004">
    <property type="protein sequence ID" value="GAA4536060.1"/>
    <property type="molecule type" value="Genomic_DNA"/>
</dbReference>
<keyword evidence="3" id="KW-0031">Aminopeptidase</keyword>
<keyword evidence="3" id="KW-0378">Hydrolase</keyword>
<dbReference type="Proteomes" id="UP001501598">
    <property type="component" value="Unassembled WGS sequence"/>
</dbReference>
<dbReference type="SUPFAM" id="SSF55920">
    <property type="entry name" value="Creatinase/aminopeptidase"/>
    <property type="match status" value="1"/>
</dbReference>
<evidence type="ECO:0000259" key="1">
    <source>
        <dbReference type="Pfam" id="PF00557"/>
    </source>
</evidence>
<name>A0ABP8RDP2_9PSEU</name>
<protein>
    <submittedName>
        <fullName evidence="3">Aminopeptidase P family protein</fullName>
    </submittedName>
</protein>
<dbReference type="GO" id="GO:0004177">
    <property type="term" value="F:aminopeptidase activity"/>
    <property type="evidence" value="ECO:0007669"/>
    <property type="project" value="UniProtKB-KW"/>
</dbReference>
<gene>
    <name evidence="3" type="ORF">GCM10023175_02400</name>
</gene>
<sequence length="377" mass="39634">MSTATTPASSEIALSGLLVDAGLDAAVLLSPQAFTHTTGLRVPSHTLLPWRHAAVLVTPEGVQAVLAVDMEATTVAAALPDLPLYVWKEFGGDAMSTLARMVTEQLGRGPLRIGWETTFVPVGAAERLRSLLPTVEWDACEHLVTRARLAKTPQERDQVVELVEASDNALADTIRDARVGDTEFDLAGRMLGNLHAQGIQEHACLIVATGERSQYPNVGPSERAIGAGDIVRLEIFGGRGGYRAGVARTAVVGAPTAEAARLWAVLAEAREAGMAAIAPGADPAAVYRAYVDALGPLREYAIGFFGHGMGLDLHELPYLSGTSTDPLVEGAVLGIEPFTMIPGRFGLQVKDVVTLTGAGAEVLSRRLDGGTLHVIDG</sequence>
<evidence type="ECO:0000313" key="4">
    <source>
        <dbReference type="Proteomes" id="UP001501598"/>
    </source>
</evidence>
<evidence type="ECO:0000259" key="2">
    <source>
        <dbReference type="Pfam" id="PF01321"/>
    </source>
</evidence>
<dbReference type="InterPro" id="IPR036005">
    <property type="entry name" value="Creatinase/aminopeptidase-like"/>
</dbReference>
<dbReference type="Pfam" id="PF01321">
    <property type="entry name" value="Creatinase_N"/>
    <property type="match status" value="1"/>
</dbReference>
<reference evidence="4" key="1">
    <citation type="journal article" date="2019" name="Int. J. Syst. Evol. Microbiol.">
        <title>The Global Catalogue of Microorganisms (GCM) 10K type strain sequencing project: providing services to taxonomists for standard genome sequencing and annotation.</title>
        <authorList>
            <consortium name="The Broad Institute Genomics Platform"/>
            <consortium name="The Broad Institute Genome Sequencing Center for Infectious Disease"/>
            <person name="Wu L."/>
            <person name="Ma J."/>
        </authorList>
    </citation>
    <scope>NUCLEOTIDE SEQUENCE [LARGE SCALE GENOMIC DNA]</scope>
    <source>
        <strain evidence="4">JCM 17906</strain>
    </source>
</reference>
<dbReference type="PANTHER" id="PTHR46112">
    <property type="entry name" value="AMINOPEPTIDASE"/>
    <property type="match status" value="1"/>
</dbReference>
<dbReference type="RefSeq" id="WP_345411798.1">
    <property type="nucleotide sequence ID" value="NZ_BAABGT010000004.1"/>
</dbReference>
<evidence type="ECO:0000313" key="3">
    <source>
        <dbReference type="EMBL" id="GAA4536060.1"/>
    </source>
</evidence>
<dbReference type="Gene3D" id="3.40.350.10">
    <property type="entry name" value="Creatinase/prolidase N-terminal domain"/>
    <property type="match status" value="1"/>
</dbReference>
<dbReference type="PANTHER" id="PTHR46112:SF2">
    <property type="entry name" value="XAA-PRO AMINOPEPTIDASE P-RELATED"/>
    <property type="match status" value="1"/>
</dbReference>